<feature type="transmembrane region" description="Helical" evidence="6">
    <location>
        <begin position="128"/>
        <end position="147"/>
    </location>
</feature>
<evidence type="ECO:0000256" key="2">
    <source>
        <dbReference type="ARBA" id="ARBA00008458"/>
    </source>
</evidence>
<evidence type="ECO:0000256" key="4">
    <source>
        <dbReference type="ARBA" id="ARBA00022989"/>
    </source>
</evidence>
<sequence>MDDYKQSDRGGYSGDRRYLHNAVWFLFCLYSFSSPIYAFRNALICLYFNFRMNESALLDMDRVFPVCGPGLSAFLMVMSAGGALFLAILGICFRVHSVTLFPDLHFEEAVMNTEEINSLYDEKASQCWYAAGLYVIMFLFVVVQNIWNRVQIF</sequence>
<dbReference type="Proteomes" id="UP000095287">
    <property type="component" value="Unplaced"/>
</dbReference>
<keyword evidence="3 6" id="KW-0812">Transmembrane</keyword>
<evidence type="ECO:0000256" key="6">
    <source>
        <dbReference type="SAM" id="Phobius"/>
    </source>
</evidence>
<protein>
    <submittedName>
        <fullName evidence="8">Cornichon</fullName>
    </submittedName>
</protein>
<reference evidence="8" key="1">
    <citation type="submission" date="2016-11" db="UniProtKB">
        <authorList>
            <consortium name="WormBaseParasite"/>
        </authorList>
    </citation>
    <scope>IDENTIFICATION</scope>
</reference>
<evidence type="ECO:0000313" key="8">
    <source>
        <dbReference type="WBParaSite" id="L893_g17123.t1"/>
    </source>
</evidence>
<evidence type="ECO:0000256" key="3">
    <source>
        <dbReference type="ARBA" id="ARBA00022692"/>
    </source>
</evidence>
<dbReference type="WBParaSite" id="L893_g17123.t1">
    <property type="protein sequence ID" value="L893_g17123.t1"/>
    <property type="gene ID" value="L893_g17123"/>
</dbReference>
<keyword evidence="4 6" id="KW-1133">Transmembrane helix</keyword>
<comment type="similarity">
    <text evidence="2">Belongs to the RNase K family.</text>
</comment>
<evidence type="ECO:0000256" key="1">
    <source>
        <dbReference type="ARBA" id="ARBA00004141"/>
    </source>
</evidence>
<dbReference type="GO" id="GO:0004521">
    <property type="term" value="F:RNA endonuclease activity"/>
    <property type="evidence" value="ECO:0007669"/>
    <property type="project" value="InterPro"/>
</dbReference>
<evidence type="ECO:0000313" key="7">
    <source>
        <dbReference type="Proteomes" id="UP000095287"/>
    </source>
</evidence>
<feature type="transmembrane region" description="Helical" evidence="6">
    <location>
        <begin position="22"/>
        <end position="50"/>
    </location>
</feature>
<proteinExistence type="inferred from homology"/>
<comment type="subcellular location">
    <subcellularLocation>
        <location evidence="1">Membrane</location>
        <topology evidence="1">Multi-pass membrane protein</topology>
    </subcellularLocation>
</comment>
<dbReference type="AlphaFoldDB" id="A0A1I7YJY0"/>
<organism evidence="7 8">
    <name type="scientific">Steinernema glaseri</name>
    <dbReference type="NCBI Taxonomy" id="37863"/>
    <lineage>
        <taxon>Eukaryota</taxon>
        <taxon>Metazoa</taxon>
        <taxon>Ecdysozoa</taxon>
        <taxon>Nematoda</taxon>
        <taxon>Chromadorea</taxon>
        <taxon>Rhabditida</taxon>
        <taxon>Tylenchina</taxon>
        <taxon>Panagrolaimomorpha</taxon>
        <taxon>Strongyloidoidea</taxon>
        <taxon>Steinernematidae</taxon>
        <taxon>Steinernema</taxon>
    </lineage>
</organism>
<dbReference type="GO" id="GO:0016020">
    <property type="term" value="C:membrane"/>
    <property type="evidence" value="ECO:0007669"/>
    <property type="project" value="UniProtKB-SubCell"/>
</dbReference>
<dbReference type="PANTHER" id="PTHR31733">
    <property type="entry name" value="RIBONUCLEASE KAPPA"/>
    <property type="match status" value="1"/>
</dbReference>
<dbReference type="InterPro" id="IPR026770">
    <property type="entry name" value="RNase_K"/>
</dbReference>
<feature type="transmembrane region" description="Helical" evidence="6">
    <location>
        <begin position="71"/>
        <end position="96"/>
    </location>
</feature>
<accession>A0A1I7YJY0</accession>
<keyword evidence="7" id="KW-1185">Reference proteome</keyword>
<keyword evidence="5 6" id="KW-0472">Membrane</keyword>
<evidence type="ECO:0000256" key="5">
    <source>
        <dbReference type="ARBA" id="ARBA00023136"/>
    </source>
</evidence>
<name>A0A1I7YJY0_9BILA</name>